<feature type="compositionally biased region" description="Basic and acidic residues" evidence="1">
    <location>
        <begin position="1"/>
        <end position="11"/>
    </location>
</feature>
<feature type="region of interest" description="Disordered" evidence="1">
    <location>
        <begin position="54"/>
        <end position="136"/>
    </location>
</feature>
<name>M2RJH5_CERS8</name>
<feature type="compositionally biased region" description="Basic and acidic residues" evidence="1">
    <location>
        <begin position="75"/>
        <end position="84"/>
    </location>
</feature>
<dbReference type="STRING" id="914234.M2RJH5"/>
<dbReference type="Proteomes" id="UP000016930">
    <property type="component" value="Unassembled WGS sequence"/>
</dbReference>
<evidence type="ECO:0000313" key="3">
    <source>
        <dbReference type="Proteomes" id="UP000016930"/>
    </source>
</evidence>
<feature type="region of interest" description="Disordered" evidence="1">
    <location>
        <begin position="1"/>
        <end position="34"/>
    </location>
</feature>
<protein>
    <recommendedName>
        <fullName evidence="4">DNA replication checkpoint mediator MRC1 domain-containing protein</fullName>
    </recommendedName>
</protein>
<evidence type="ECO:0000313" key="2">
    <source>
        <dbReference type="EMBL" id="EMD38926.1"/>
    </source>
</evidence>
<dbReference type="HOGENOM" id="CLU_406520_0_0_1"/>
<dbReference type="OrthoDB" id="3361281at2759"/>
<keyword evidence="3" id="KW-1185">Reference proteome</keyword>
<evidence type="ECO:0008006" key="4">
    <source>
        <dbReference type="Google" id="ProtNLM"/>
    </source>
</evidence>
<dbReference type="EMBL" id="KB445794">
    <property type="protein sequence ID" value="EMD38926.1"/>
    <property type="molecule type" value="Genomic_DNA"/>
</dbReference>
<feature type="compositionally biased region" description="Acidic residues" evidence="1">
    <location>
        <begin position="299"/>
        <end position="315"/>
    </location>
</feature>
<feature type="compositionally biased region" description="Basic and acidic residues" evidence="1">
    <location>
        <begin position="633"/>
        <end position="651"/>
    </location>
</feature>
<feature type="compositionally biased region" description="Basic and acidic residues" evidence="1">
    <location>
        <begin position="173"/>
        <end position="189"/>
    </location>
</feature>
<gene>
    <name evidence="2" type="ORF">CERSUDRAFT_112634</name>
</gene>
<organism evidence="2 3">
    <name type="scientific">Ceriporiopsis subvermispora (strain B)</name>
    <name type="common">White-rot fungus</name>
    <name type="synonym">Gelatoporia subvermispora</name>
    <dbReference type="NCBI Taxonomy" id="914234"/>
    <lineage>
        <taxon>Eukaryota</taxon>
        <taxon>Fungi</taxon>
        <taxon>Dikarya</taxon>
        <taxon>Basidiomycota</taxon>
        <taxon>Agaricomycotina</taxon>
        <taxon>Agaricomycetes</taxon>
        <taxon>Polyporales</taxon>
        <taxon>Gelatoporiaceae</taxon>
        <taxon>Gelatoporia</taxon>
    </lineage>
</organism>
<accession>M2RJH5</accession>
<proteinExistence type="predicted"/>
<feature type="compositionally biased region" description="Basic and acidic residues" evidence="1">
    <location>
        <begin position="126"/>
        <end position="136"/>
    </location>
</feature>
<dbReference type="AlphaFoldDB" id="M2RJH5"/>
<feature type="region of interest" description="Disordered" evidence="1">
    <location>
        <begin position="151"/>
        <end position="220"/>
    </location>
</feature>
<feature type="compositionally biased region" description="Acidic residues" evidence="1">
    <location>
        <begin position="353"/>
        <end position="375"/>
    </location>
</feature>
<feature type="compositionally biased region" description="Acidic residues" evidence="1">
    <location>
        <begin position="394"/>
        <end position="403"/>
    </location>
</feature>
<sequence length="676" mass="74125">MKRPSKKEQIEAQKAASRSAAELPVSVPRDQSGHMTVDSLWATLHKSVMNKEAETAAVQMSDPIMPFSSSPLEFRSTERSRDEFIPTGLLAPSAGDDGQKSGSSDDADSPDVSPTARLQNKGGGDGQRKQLHELKRRVLEQQLQQRLKFEALADDEDDEDDLVIVQPDMQSVAKEEARTRRTLKHDSTSKGKLKQLAFAGRTKKPTPSTSASTVRSSVKGKEPEIIATSYGELNKTLMQRAHAQSSKAIEAKEEEWRRMGGRIQRSTDTSGNRHKDAVLALISKGMSASSDTGNAAADPAEDSESDEDWAPDQDEQQALGEFDFMREEFFASGGENTDDAHTAPGESSYESTDNADDEEREGEPDEYEENEEEEVIMPSRPARTYGRKIAVIQSDEEEDEEEIILPPRPARTYGRKATVLRPDEEEDQEEVIMPPRPARTYGRKATVLRPDEEDHLRSGDAGDASPLQDAFSSPLAAPALRDALSSPLAAPALRDALSSPPAASAGLRTGGLSQFFTQYQSAAVQNRIQGLGDDNEFSLTLDVEPPFALEVPQDVRQRAEIIFAKEQELLVETSGEGGAPSPKLYVNEHGFLTQSLAVSSPDISRMPFGTEFSSSTPSSPIKNSARPLSLHRQALEPVRKKRKLEDGRLEEIGSALDDSDREKSPPEELQFSLTPD</sequence>
<feature type="region of interest" description="Disordered" evidence="1">
    <location>
        <begin position="603"/>
        <end position="676"/>
    </location>
</feature>
<feature type="region of interest" description="Disordered" evidence="1">
    <location>
        <begin position="239"/>
        <end position="473"/>
    </location>
</feature>
<feature type="compositionally biased region" description="Low complexity" evidence="1">
    <location>
        <begin position="93"/>
        <end position="104"/>
    </location>
</feature>
<feature type="compositionally biased region" description="Acidic residues" evidence="1">
    <location>
        <begin position="152"/>
        <end position="162"/>
    </location>
</feature>
<feature type="compositionally biased region" description="Basic and acidic residues" evidence="1">
    <location>
        <begin position="249"/>
        <end position="258"/>
    </location>
</feature>
<feature type="compositionally biased region" description="Basic and acidic residues" evidence="1">
    <location>
        <begin position="449"/>
        <end position="460"/>
    </location>
</feature>
<evidence type="ECO:0000256" key="1">
    <source>
        <dbReference type="SAM" id="MobiDB-lite"/>
    </source>
</evidence>
<reference evidence="2 3" key="1">
    <citation type="journal article" date="2012" name="Proc. Natl. Acad. Sci. U.S.A.">
        <title>Comparative genomics of Ceriporiopsis subvermispora and Phanerochaete chrysosporium provide insight into selective ligninolysis.</title>
        <authorList>
            <person name="Fernandez-Fueyo E."/>
            <person name="Ruiz-Duenas F.J."/>
            <person name="Ferreira P."/>
            <person name="Floudas D."/>
            <person name="Hibbett D.S."/>
            <person name="Canessa P."/>
            <person name="Larrondo L.F."/>
            <person name="James T.Y."/>
            <person name="Seelenfreund D."/>
            <person name="Lobos S."/>
            <person name="Polanco R."/>
            <person name="Tello M."/>
            <person name="Honda Y."/>
            <person name="Watanabe T."/>
            <person name="Watanabe T."/>
            <person name="Ryu J.S."/>
            <person name="Kubicek C.P."/>
            <person name="Schmoll M."/>
            <person name="Gaskell J."/>
            <person name="Hammel K.E."/>
            <person name="St John F.J."/>
            <person name="Vanden Wymelenberg A."/>
            <person name="Sabat G."/>
            <person name="Splinter BonDurant S."/>
            <person name="Syed K."/>
            <person name="Yadav J.S."/>
            <person name="Doddapaneni H."/>
            <person name="Subramanian V."/>
            <person name="Lavin J.L."/>
            <person name="Oguiza J.A."/>
            <person name="Perez G."/>
            <person name="Pisabarro A.G."/>
            <person name="Ramirez L."/>
            <person name="Santoyo F."/>
            <person name="Master E."/>
            <person name="Coutinho P.M."/>
            <person name="Henrissat B."/>
            <person name="Lombard V."/>
            <person name="Magnuson J.K."/>
            <person name="Kuees U."/>
            <person name="Hori C."/>
            <person name="Igarashi K."/>
            <person name="Samejima M."/>
            <person name="Held B.W."/>
            <person name="Barry K.W."/>
            <person name="LaButti K.M."/>
            <person name="Lapidus A."/>
            <person name="Lindquist E.A."/>
            <person name="Lucas S.M."/>
            <person name="Riley R."/>
            <person name="Salamov A.A."/>
            <person name="Hoffmeister D."/>
            <person name="Schwenk D."/>
            <person name="Hadar Y."/>
            <person name="Yarden O."/>
            <person name="de Vries R.P."/>
            <person name="Wiebenga A."/>
            <person name="Stenlid J."/>
            <person name="Eastwood D."/>
            <person name="Grigoriev I.V."/>
            <person name="Berka R.M."/>
            <person name="Blanchette R.A."/>
            <person name="Kersten P."/>
            <person name="Martinez A.T."/>
            <person name="Vicuna R."/>
            <person name="Cullen D."/>
        </authorList>
    </citation>
    <scope>NUCLEOTIDE SEQUENCE [LARGE SCALE GENOMIC DNA]</scope>
    <source>
        <strain evidence="2 3">B</strain>
    </source>
</reference>